<dbReference type="Proteomes" id="UP001239111">
    <property type="component" value="Chromosome 3"/>
</dbReference>
<name>A0ACC2NEH3_9HYME</name>
<proteinExistence type="predicted"/>
<sequence>MARWSEGPHLVDRSIGHGLRLIRRTRDNFTGSNLAQRAGWNSKRVIYCSVWGTLDEPPLAHVLQEWVIESMKTTGELRPILRWTCASAHSADPGRLIESNMVGIAG</sequence>
<organism evidence="1 2">
    <name type="scientific">Eretmocerus hayati</name>
    <dbReference type="NCBI Taxonomy" id="131215"/>
    <lineage>
        <taxon>Eukaryota</taxon>
        <taxon>Metazoa</taxon>
        <taxon>Ecdysozoa</taxon>
        <taxon>Arthropoda</taxon>
        <taxon>Hexapoda</taxon>
        <taxon>Insecta</taxon>
        <taxon>Pterygota</taxon>
        <taxon>Neoptera</taxon>
        <taxon>Endopterygota</taxon>
        <taxon>Hymenoptera</taxon>
        <taxon>Apocrita</taxon>
        <taxon>Proctotrupomorpha</taxon>
        <taxon>Chalcidoidea</taxon>
        <taxon>Aphelinidae</taxon>
        <taxon>Aphelininae</taxon>
        <taxon>Eretmocerus</taxon>
    </lineage>
</organism>
<dbReference type="EMBL" id="CM056743">
    <property type="protein sequence ID" value="KAJ8669639.1"/>
    <property type="molecule type" value="Genomic_DNA"/>
</dbReference>
<gene>
    <name evidence="1" type="ORF">QAD02_000898</name>
</gene>
<reference evidence="1" key="1">
    <citation type="submission" date="2023-04" db="EMBL/GenBank/DDBJ databases">
        <title>A chromosome-level genome assembly of the parasitoid wasp Eretmocerus hayati.</title>
        <authorList>
            <person name="Zhong Y."/>
            <person name="Liu S."/>
            <person name="Liu Y."/>
        </authorList>
    </citation>
    <scope>NUCLEOTIDE SEQUENCE</scope>
    <source>
        <strain evidence="1">ZJU_SS_LIU_2023</strain>
    </source>
</reference>
<keyword evidence="2" id="KW-1185">Reference proteome</keyword>
<evidence type="ECO:0000313" key="2">
    <source>
        <dbReference type="Proteomes" id="UP001239111"/>
    </source>
</evidence>
<comment type="caution">
    <text evidence="1">The sequence shown here is derived from an EMBL/GenBank/DDBJ whole genome shotgun (WGS) entry which is preliminary data.</text>
</comment>
<protein>
    <submittedName>
        <fullName evidence="1">Uncharacterized protein</fullName>
    </submittedName>
</protein>
<evidence type="ECO:0000313" key="1">
    <source>
        <dbReference type="EMBL" id="KAJ8669639.1"/>
    </source>
</evidence>
<accession>A0ACC2NEH3</accession>